<keyword evidence="2 9" id="KW-1003">Cell membrane</keyword>
<dbReference type="PRINTS" id="PR00781">
    <property type="entry name" value="LIPOSIGPTASE"/>
</dbReference>
<comment type="similarity">
    <text evidence="1 9 10">Belongs to the peptidase A8 family.</text>
</comment>
<feature type="active site" evidence="9">
    <location>
        <position position="121"/>
    </location>
</feature>
<dbReference type="GO" id="GO:0005886">
    <property type="term" value="C:plasma membrane"/>
    <property type="evidence" value="ECO:0007669"/>
    <property type="project" value="UniProtKB-SubCell"/>
</dbReference>
<dbReference type="InterPro" id="IPR001872">
    <property type="entry name" value="Peptidase_A8"/>
</dbReference>
<reference evidence="11 12" key="1">
    <citation type="submission" date="2018-01" db="EMBL/GenBank/DDBJ databases">
        <title>Complete genome sequence of Bacteriovorax stolpii DSM12778.</title>
        <authorList>
            <person name="Tang B."/>
            <person name="Chang J."/>
        </authorList>
    </citation>
    <scope>NUCLEOTIDE SEQUENCE [LARGE SCALE GENOMIC DNA]</scope>
    <source>
        <strain evidence="11 12">DSM 12778</strain>
    </source>
</reference>
<comment type="pathway">
    <text evidence="9">Protein modification; lipoprotein biosynthesis (signal peptide cleavage).</text>
</comment>
<gene>
    <name evidence="9 11" type="primary">lspA</name>
    <name evidence="11" type="ORF">C0V70_06085</name>
</gene>
<feature type="transmembrane region" description="Helical" evidence="9">
    <location>
        <begin position="93"/>
        <end position="111"/>
    </location>
</feature>
<dbReference type="HAMAP" id="MF_00161">
    <property type="entry name" value="LspA"/>
    <property type="match status" value="1"/>
</dbReference>
<keyword evidence="4 9" id="KW-0812">Transmembrane</keyword>
<keyword evidence="5 9" id="KW-0064">Aspartyl protease</keyword>
<dbReference type="NCBIfam" id="TIGR00077">
    <property type="entry name" value="lspA"/>
    <property type="match status" value="1"/>
</dbReference>
<dbReference type="KEGG" id="bsto:C0V70_06085"/>
<dbReference type="UniPathway" id="UPA00665"/>
<dbReference type="AlphaFoldDB" id="A0A2K9NQ76"/>
<evidence type="ECO:0000256" key="10">
    <source>
        <dbReference type="RuleBase" id="RU004181"/>
    </source>
</evidence>
<keyword evidence="6 9" id="KW-0378">Hydrolase</keyword>
<proteinExistence type="inferred from homology"/>
<evidence type="ECO:0000256" key="3">
    <source>
        <dbReference type="ARBA" id="ARBA00022670"/>
    </source>
</evidence>
<evidence type="ECO:0000256" key="5">
    <source>
        <dbReference type="ARBA" id="ARBA00022750"/>
    </source>
</evidence>
<dbReference type="PANTHER" id="PTHR33695:SF1">
    <property type="entry name" value="LIPOPROTEIN SIGNAL PEPTIDASE"/>
    <property type="match status" value="1"/>
</dbReference>
<feature type="transmembrane region" description="Helical" evidence="9">
    <location>
        <begin position="68"/>
        <end position="86"/>
    </location>
</feature>
<organism evidence="11 12">
    <name type="scientific">Bacteriovorax stolpii</name>
    <name type="common">Bdellovibrio stolpii</name>
    <dbReference type="NCBI Taxonomy" id="960"/>
    <lineage>
        <taxon>Bacteria</taxon>
        <taxon>Pseudomonadati</taxon>
        <taxon>Bdellovibrionota</taxon>
        <taxon>Bacteriovoracia</taxon>
        <taxon>Bacteriovoracales</taxon>
        <taxon>Bacteriovoracaceae</taxon>
        <taxon>Bacteriovorax</taxon>
    </lineage>
</organism>
<evidence type="ECO:0000313" key="12">
    <source>
        <dbReference type="Proteomes" id="UP000235584"/>
    </source>
</evidence>
<feature type="transmembrane region" description="Helical" evidence="9">
    <location>
        <begin position="131"/>
        <end position="153"/>
    </location>
</feature>
<keyword evidence="12" id="KW-1185">Reference proteome</keyword>
<evidence type="ECO:0000256" key="9">
    <source>
        <dbReference type="HAMAP-Rule" id="MF_00161"/>
    </source>
</evidence>
<evidence type="ECO:0000313" key="11">
    <source>
        <dbReference type="EMBL" id="AUN97686.1"/>
    </source>
</evidence>
<evidence type="ECO:0000256" key="2">
    <source>
        <dbReference type="ARBA" id="ARBA00022475"/>
    </source>
</evidence>
<evidence type="ECO:0000256" key="7">
    <source>
        <dbReference type="ARBA" id="ARBA00022989"/>
    </source>
</evidence>
<dbReference type="RefSeq" id="WP_102242979.1">
    <property type="nucleotide sequence ID" value="NZ_CP025704.1"/>
</dbReference>
<dbReference type="EMBL" id="CP025704">
    <property type="protein sequence ID" value="AUN97686.1"/>
    <property type="molecule type" value="Genomic_DNA"/>
</dbReference>
<evidence type="ECO:0000256" key="1">
    <source>
        <dbReference type="ARBA" id="ARBA00006139"/>
    </source>
</evidence>
<evidence type="ECO:0000256" key="8">
    <source>
        <dbReference type="ARBA" id="ARBA00023136"/>
    </source>
</evidence>
<sequence>MKKIFLILICVSFFTILIDQFSKMYIADAFYFGESITIIPEFFNITHVRNPGAAFGIFADSHPVLRSILLLGTPPLAVLLICFFLFKNKKISTLEIYAYSLIVGGALGNFADRYRLGFVVDFLDFHINRRVTWPAFNFADSFITTGAFILIVLSFKKSEELIPEV</sequence>
<keyword evidence="8 9" id="KW-0472">Membrane</keyword>
<dbReference type="PANTHER" id="PTHR33695">
    <property type="entry name" value="LIPOPROTEIN SIGNAL PEPTIDASE"/>
    <property type="match status" value="1"/>
</dbReference>
<comment type="function">
    <text evidence="9">This protein specifically catalyzes the removal of signal peptides from prolipoproteins.</text>
</comment>
<protein>
    <recommendedName>
        <fullName evidence="9">Lipoprotein signal peptidase</fullName>
        <ecNumber evidence="9">3.4.23.36</ecNumber>
    </recommendedName>
    <alternativeName>
        <fullName evidence="9">Prolipoprotein signal peptidase</fullName>
    </alternativeName>
    <alternativeName>
        <fullName evidence="9">Signal peptidase II</fullName>
        <shortName evidence="9">SPase II</shortName>
    </alternativeName>
</protein>
<name>A0A2K9NQ76_BACTC</name>
<dbReference type="Proteomes" id="UP000235584">
    <property type="component" value="Chromosome"/>
</dbReference>
<dbReference type="GO" id="GO:0006508">
    <property type="term" value="P:proteolysis"/>
    <property type="evidence" value="ECO:0007669"/>
    <property type="project" value="UniProtKB-KW"/>
</dbReference>
<dbReference type="GO" id="GO:0004190">
    <property type="term" value="F:aspartic-type endopeptidase activity"/>
    <property type="evidence" value="ECO:0007669"/>
    <property type="project" value="UniProtKB-UniRule"/>
</dbReference>
<comment type="caution">
    <text evidence="9">Lacks conserved residue(s) required for the propagation of feature annotation.</text>
</comment>
<feature type="active site" evidence="9">
    <location>
        <position position="140"/>
    </location>
</feature>
<evidence type="ECO:0000256" key="4">
    <source>
        <dbReference type="ARBA" id="ARBA00022692"/>
    </source>
</evidence>
<keyword evidence="3 9" id="KW-0645">Protease</keyword>
<comment type="subcellular location">
    <subcellularLocation>
        <location evidence="9">Cell membrane</location>
        <topology evidence="9">Multi-pass membrane protein</topology>
    </subcellularLocation>
</comment>
<comment type="catalytic activity">
    <reaction evidence="9">
        <text>Release of signal peptides from bacterial membrane prolipoproteins. Hydrolyzes -Xaa-Yaa-Zaa-|-(S,diacylglyceryl)Cys-, in which Xaa is hydrophobic (preferably Leu), and Yaa (Ala or Ser) and Zaa (Gly or Ala) have small, neutral side chains.</text>
        <dbReference type="EC" id="3.4.23.36"/>
    </reaction>
</comment>
<dbReference type="EC" id="3.4.23.36" evidence="9"/>
<accession>A0A2K9NQ76</accession>
<evidence type="ECO:0000256" key="6">
    <source>
        <dbReference type="ARBA" id="ARBA00022801"/>
    </source>
</evidence>
<keyword evidence="7 9" id="KW-1133">Transmembrane helix</keyword>
<dbReference type="Pfam" id="PF01252">
    <property type="entry name" value="Peptidase_A8"/>
    <property type="match status" value="1"/>
</dbReference>